<dbReference type="AlphaFoldDB" id="A0A0S2DJ81"/>
<feature type="region of interest" description="Disordered" evidence="1">
    <location>
        <begin position="1"/>
        <end position="48"/>
    </location>
</feature>
<evidence type="ECO:0000313" key="3">
    <source>
        <dbReference type="Proteomes" id="UP000061569"/>
    </source>
</evidence>
<gene>
    <name evidence="2" type="ORF">GLE_3242</name>
</gene>
<dbReference type="KEGG" id="lez:GLE_3242"/>
<proteinExistence type="predicted"/>
<sequence length="74" mass="7720">MPLTVGAGGWARASGACATQRRADARDGRGRRGGGGGWGKTDRRRRGASAMRAAVGGREGYGVGIVRLAHRWRG</sequence>
<reference evidence="2 3" key="1">
    <citation type="submission" date="2015-11" db="EMBL/GenBank/DDBJ databases">
        <title>Genome sequences of Lysobacter enzymogenes strain C3 and Lysobacter antibioticus ATCC 29479.</title>
        <authorList>
            <person name="Kobayashi D.Y."/>
        </authorList>
    </citation>
    <scope>NUCLEOTIDE SEQUENCE [LARGE SCALE GENOMIC DNA]</scope>
    <source>
        <strain evidence="2 3">C3</strain>
    </source>
</reference>
<evidence type="ECO:0000256" key="1">
    <source>
        <dbReference type="SAM" id="MobiDB-lite"/>
    </source>
</evidence>
<dbReference type="Proteomes" id="UP000061569">
    <property type="component" value="Chromosome"/>
</dbReference>
<dbReference type="EMBL" id="CP013140">
    <property type="protein sequence ID" value="ALN58588.1"/>
    <property type="molecule type" value="Genomic_DNA"/>
</dbReference>
<dbReference type="STRING" id="69.GLE_3242"/>
<protein>
    <submittedName>
        <fullName evidence="2">Uncharacterized protein</fullName>
    </submittedName>
</protein>
<dbReference type="PATRIC" id="fig|69.6.peg.3195"/>
<feature type="compositionally biased region" description="Basic and acidic residues" evidence="1">
    <location>
        <begin position="21"/>
        <end position="30"/>
    </location>
</feature>
<name>A0A0S2DJ81_LYSEN</name>
<accession>A0A0S2DJ81</accession>
<evidence type="ECO:0000313" key="2">
    <source>
        <dbReference type="EMBL" id="ALN58588.1"/>
    </source>
</evidence>
<organism evidence="2 3">
    <name type="scientific">Lysobacter enzymogenes</name>
    <dbReference type="NCBI Taxonomy" id="69"/>
    <lineage>
        <taxon>Bacteria</taxon>
        <taxon>Pseudomonadati</taxon>
        <taxon>Pseudomonadota</taxon>
        <taxon>Gammaproteobacteria</taxon>
        <taxon>Lysobacterales</taxon>
        <taxon>Lysobacteraceae</taxon>
        <taxon>Lysobacter</taxon>
    </lineage>
</organism>